<dbReference type="RefSeq" id="WP_345726909.1">
    <property type="nucleotide sequence ID" value="NZ_BAAAYN010000006.1"/>
</dbReference>
<accession>A0ABP6SRU5</accession>
<organism evidence="2 3">
    <name type="scientific">Cryptosporangium minutisporangium</name>
    <dbReference type="NCBI Taxonomy" id="113569"/>
    <lineage>
        <taxon>Bacteria</taxon>
        <taxon>Bacillati</taxon>
        <taxon>Actinomycetota</taxon>
        <taxon>Actinomycetes</taxon>
        <taxon>Cryptosporangiales</taxon>
        <taxon>Cryptosporangiaceae</taxon>
        <taxon>Cryptosporangium</taxon>
    </lineage>
</organism>
<name>A0ABP6SRU5_9ACTN</name>
<sequence>MTSPSIPRLRPPSPVRGVTREGSAARPGDGPGVRAAAVDCSKLRGLARSLCYKAHSAPTLPF</sequence>
<evidence type="ECO:0000256" key="1">
    <source>
        <dbReference type="SAM" id="MobiDB-lite"/>
    </source>
</evidence>
<comment type="caution">
    <text evidence="2">The sequence shown here is derived from an EMBL/GenBank/DDBJ whole genome shotgun (WGS) entry which is preliminary data.</text>
</comment>
<evidence type="ECO:0000313" key="2">
    <source>
        <dbReference type="EMBL" id="GAA3383894.1"/>
    </source>
</evidence>
<protein>
    <submittedName>
        <fullName evidence="2">Uncharacterized protein</fullName>
    </submittedName>
</protein>
<dbReference type="EMBL" id="BAAAYN010000006">
    <property type="protein sequence ID" value="GAA3383894.1"/>
    <property type="molecule type" value="Genomic_DNA"/>
</dbReference>
<reference evidence="3" key="1">
    <citation type="journal article" date="2019" name="Int. J. Syst. Evol. Microbiol.">
        <title>The Global Catalogue of Microorganisms (GCM) 10K type strain sequencing project: providing services to taxonomists for standard genome sequencing and annotation.</title>
        <authorList>
            <consortium name="The Broad Institute Genomics Platform"/>
            <consortium name="The Broad Institute Genome Sequencing Center for Infectious Disease"/>
            <person name="Wu L."/>
            <person name="Ma J."/>
        </authorList>
    </citation>
    <scope>NUCLEOTIDE SEQUENCE [LARGE SCALE GENOMIC DNA]</scope>
    <source>
        <strain evidence="3">JCM 9458</strain>
    </source>
</reference>
<proteinExistence type="predicted"/>
<evidence type="ECO:0000313" key="3">
    <source>
        <dbReference type="Proteomes" id="UP001501676"/>
    </source>
</evidence>
<keyword evidence="3" id="KW-1185">Reference proteome</keyword>
<gene>
    <name evidence="2" type="ORF">GCM10020369_11560</name>
</gene>
<dbReference type="Proteomes" id="UP001501676">
    <property type="component" value="Unassembled WGS sequence"/>
</dbReference>
<feature type="region of interest" description="Disordered" evidence="1">
    <location>
        <begin position="1"/>
        <end position="34"/>
    </location>
</feature>